<sequence>MKKASKESGYLVLEGLVAFVLILSTISLYFPLLTTILQRLQIEKVNVEKNRRRYEQIQLGSDELSEIQLKGIEWDEE</sequence>
<dbReference type="EMBL" id="JAVBVO010000003">
    <property type="protein sequence ID" value="MDZ5758343.1"/>
    <property type="molecule type" value="Genomic_DNA"/>
</dbReference>
<reference evidence="2" key="1">
    <citation type="submission" date="2023-08" db="EMBL/GenBank/DDBJ databases">
        <title>Genomic characterization of piscicolin 126 produced by Carnobacterium maltaromaticum CM22 strain isolated from salmon (Salmo salar).</title>
        <authorList>
            <person name="Gonzalez-Gragera E."/>
            <person name="Garcia-Lopez J.D."/>
            <person name="Teso-Perez C."/>
            <person name="Gimenez-Hernandez I."/>
            <person name="Peralta-Sanchez J.M."/>
            <person name="Valdivia E."/>
            <person name="Montalban-Lopez M."/>
            <person name="Martin-Platero A.M."/>
            <person name="Banos A."/>
            <person name="Martinez-Bueno M."/>
        </authorList>
    </citation>
    <scope>NUCLEOTIDE SEQUENCE</scope>
    <source>
        <strain evidence="2">CM22</strain>
    </source>
</reference>
<gene>
    <name evidence="2" type="ORF">RAK27_06675</name>
</gene>
<proteinExistence type="predicted"/>
<name>A0AAW9JS42_CARML</name>
<keyword evidence="1" id="KW-0812">Transmembrane</keyword>
<protein>
    <submittedName>
        <fullName evidence="2">Uncharacterized protein</fullName>
    </submittedName>
</protein>
<organism evidence="2 3">
    <name type="scientific">Carnobacterium maltaromaticum</name>
    <name type="common">Carnobacterium piscicola</name>
    <dbReference type="NCBI Taxonomy" id="2751"/>
    <lineage>
        <taxon>Bacteria</taxon>
        <taxon>Bacillati</taxon>
        <taxon>Bacillota</taxon>
        <taxon>Bacilli</taxon>
        <taxon>Lactobacillales</taxon>
        <taxon>Carnobacteriaceae</taxon>
        <taxon>Carnobacterium</taxon>
    </lineage>
</organism>
<dbReference type="RefSeq" id="WP_010054181.1">
    <property type="nucleotide sequence ID" value="NZ_CBCPKA010000001.1"/>
</dbReference>
<accession>A0AAW9JS42</accession>
<keyword evidence="1" id="KW-1133">Transmembrane helix</keyword>
<keyword evidence="1" id="KW-0472">Membrane</keyword>
<evidence type="ECO:0000256" key="1">
    <source>
        <dbReference type="SAM" id="Phobius"/>
    </source>
</evidence>
<evidence type="ECO:0000313" key="2">
    <source>
        <dbReference type="EMBL" id="MDZ5758343.1"/>
    </source>
</evidence>
<feature type="transmembrane region" description="Helical" evidence="1">
    <location>
        <begin position="12"/>
        <end position="32"/>
    </location>
</feature>
<comment type="caution">
    <text evidence="2">The sequence shown here is derived from an EMBL/GenBank/DDBJ whole genome shotgun (WGS) entry which is preliminary data.</text>
</comment>
<dbReference type="AlphaFoldDB" id="A0AAW9JS42"/>
<evidence type="ECO:0000313" key="3">
    <source>
        <dbReference type="Proteomes" id="UP001290462"/>
    </source>
</evidence>
<dbReference type="Proteomes" id="UP001290462">
    <property type="component" value="Unassembled WGS sequence"/>
</dbReference>